<comment type="caution">
    <text evidence="2">The sequence shown here is derived from an EMBL/GenBank/DDBJ whole genome shotgun (WGS) entry which is preliminary data.</text>
</comment>
<gene>
    <name evidence="3" type="ORF">TGAM01_v209135</name>
    <name evidence="2" type="ORF">TGAMA5MH_02991</name>
</gene>
<sequence>MLGNVRLLIGQLSRPVRTANQHRRNLTQNECHQPSGVEAEWTDNQVQKTSLSGQADTGRLYQLLFASVSTSTTRIQFYTYSHAISSSLTNTTNTIIKMTVKATTCCRQGTDAECACAQKATCSCGEQSALHCTCAKATTENVLEGPRCSCRARPAGECTCDRASTENAPVSGSTCQCGARPAAGCTCEKAADGTYNPANEIDFTNFAK</sequence>
<name>A0A2K0TIA0_9HYPO</name>
<dbReference type="EMBL" id="MTYH01000025">
    <property type="protein sequence ID" value="PNP45268.1"/>
    <property type="molecule type" value="Genomic_DNA"/>
</dbReference>
<evidence type="ECO:0000259" key="1">
    <source>
        <dbReference type="Pfam" id="PF25277"/>
    </source>
</evidence>
<dbReference type="PANTHER" id="PTHR40620:SF1">
    <property type="entry name" value="RESISTANCE PROTEIN CRD2, PUTATIVE (AFU_ORTHOLOGUE AFUA_4G04318)-RELATED"/>
    <property type="match status" value="1"/>
</dbReference>
<dbReference type="Pfam" id="PF25277">
    <property type="entry name" value="DUF7871"/>
    <property type="match status" value="1"/>
</dbReference>
<evidence type="ECO:0000313" key="5">
    <source>
        <dbReference type="Proteomes" id="UP000236546"/>
    </source>
</evidence>
<protein>
    <recommendedName>
        <fullName evidence="1">DUF7871 domain-containing protein</fullName>
    </recommendedName>
</protein>
<dbReference type="GeneID" id="29982130"/>
<dbReference type="InterPro" id="IPR057193">
    <property type="entry name" value="DUF7871"/>
</dbReference>
<reference evidence="2 5" key="2">
    <citation type="submission" date="2017-02" db="EMBL/GenBank/DDBJ databases">
        <title>Genomes of Trichoderma spp. with biocontrol activity.</title>
        <authorList>
            <person name="Gardiner D."/>
            <person name="Kazan K."/>
            <person name="Vos C."/>
            <person name="Harvey P."/>
        </authorList>
    </citation>
    <scope>NUCLEOTIDE SEQUENCE [LARGE SCALE GENOMIC DNA]</scope>
    <source>
        <strain evidence="2 5">A5MH</strain>
    </source>
</reference>
<evidence type="ECO:0000313" key="4">
    <source>
        <dbReference type="Proteomes" id="UP000054821"/>
    </source>
</evidence>
<proteinExistence type="predicted"/>
<dbReference type="Proteomes" id="UP000236546">
    <property type="component" value="Unassembled WGS sequence"/>
</dbReference>
<dbReference type="PANTHER" id="PTHR40620">
    <property type="entry name" value="RESISTANCE PROTEIN CRD2, PUTATIVE (AFU_ORTHOLOGUE AFUA_4G04318)-RELATED"/>
    <property type="match status" value="1"/>
</dbReference>
<dbReference type="EMBL" id="JPDN02000042">
    <property type="protein sequence ID" value="PON22065.1"/>
    <property type="molecule type" value="Genomic_DNA"/>
</dbReference>
<evidence type="ECO:0000313" key="2">
    <source>
        <dbReference type="EMBL" id="PNP45268.1"/>
    </source>
</evidence>
<reference evidence="3 4" key="1">
    <citation type="journal article" date="2016" name="Genome Announc.">
        <title>Draft Whole-Genome Sequence of Trichoderma gamsii T6085, a Promising Biocontrol Agent of Fusarium Head Blight on Wheat.</title>
        <authorList>
            <person name="Baroncelli R."/>
            <person name="Zapparata A."/>
            <person name="Piaggeschi G."/>
            <person name="Sarrocco S."/>
            <person name="Vannacci G."/>
        </authorList>
    </citation>
    <scope>NUCLEOTIDE SEQUENCE [LARGE SCALE GENOMIC DNA]</scope>
    <source>
        <strain evidence="3 4">T6085</strain>
    </source>
</reference>
<accession>A0A2K0TIA0</accession>
<evidence type="ECO:0000313" key="3">
    <source>
        <dbReference type="EMBL" id="PON22065.1"/>
    </source>
</evidence>
<organism evidence="2 5">
    <name type="scientific">Trichoderma gamsii</name>
    <dbReference type="NCBI Taxonomy" id="398673"/>
    <lineage>
        <taxon>Eukaryota</taxon>
        <taxon>Fungi</taxon>
        <taxon>Dikarya</taxon>
        <taxon>Ascomycota</taxon>
        <taxon>Pezizomycotina</taxon>
        <taxon>Sordariomycetes</taxon>
        <taxon>Hypocreomycetidae</taxon>
        <taxon>Hypocreales</taxon>
        <taxon>Hypocreaceae</taxon>
        <taxon>Trichoderma</taxon>
    </lineage>
</organism>
<keyword evidence="4" id="KW-1185">Reference proteome</keyword>
<dbReference type="OrthoDB" id="4140664at2759"/>
<dbReference type="Proteomes" id="UP000054821">
    <property type="component" value="Unassembled WGS sequence"/>
</dbReference>
<reference evidence="3" key="3">
    <citation type="submission" date="2017-08" db="EMBL/GenBank/DDBJ databases">
        <title>Trichoderma gamsii strain T6085, whole genome shotgun sequencing project.</title>
        <authorList>
            <person name="Baroncelli R."/>
        </authorList>
    </citation>
    <scope>NUCLEOTIDE SEQUENCE</scope>
    <source>
        <strain evidence="3">T6085</strain>
    </source>
</reference>
<feature type="domain" description="DUF7871" evidence="1">
    <location>
        <begin position="101"/>
        <end position="205"/>
    </location>
</feature>
<dbReference type="AlphaFoldDB" id="A0A2K0TIA0"/>
<dbReference type="RefSeq" id="XP_018664872.2">
    <property type="nucleotide sequence ID" value="XM_018802047.2"/>
</dbReference>